<gene>
    <name evidence="2" type="ORF">B0I35DRAFT_51706</name>
</gene>
<keyword evidence="1" id="KW-1133">Transmembrane helix</keyword>
<organism evidence="2 3">
    <name type="scientific">Stachybotrys elegans</name>
    <dbReference type="NCBI Taxonomy" id="80388"/>
    <lineage>
        <taxon>Eukaryota</taxon>
        <taxon>Fungi</taxon>
        <taxon>Dikarya</taxon>
        <taxon>Ascomycota</taxon>
        <taxon>Pezizomycotina</taxon>
        <taxon>Sordariomycetes</taxon>
        <taxon>Hypocreomycetidae</taxon>
        <taxon>Hypocreales</taxon>
        <taxon>Stachybotryaceae</taxon>
        <taxon>Stachybotrys</taxon>
    </lineage>
</organism>
<sequence>MAHRLIPTYQISASDGCVKLCIDHHTYICQRCLSTPRLEPRVNGASHARKDGVGVVSLPPFCSVSCGVRGRMRGRGFVRRTTRPYSTCPRRILRYQRRLDRATVQAILRLVGMSSRADMSQPGFEDRRDCRAGTETSFQFVLFYLFISYIIYVIVYFIILACLYMCLVIGMLIVPEVVYVRTYHQTTSPLQLGRRMTNMRSRGALLGAERFHRFHAQTHALSLVGGTAVLG</sequence>
<name>A0A8K0SLZ6_9HYPO</name>
<protein>
    <submittedName>
        <fullName evidence="2">Uncharacterized protein</fullName>
    </submittedName>
</protein>
<keyword evidence="3" id="KW-1185">Reference proteome</keyword>
<keyword evidence="1" id="KW-0472">Membrane</keyword>
<evidence type="ECO:0000256" key="1">
    <source>
        <dbReference type="SAM" id="Phobius"/>
    </source>
</evidence>
<accession>A0A8K0SLZ6</accession>
<comment type="caution">
    <text evidence="2">The sequence shown here is derived from an EMBL/GenBank/DDBJ whole genome shotgun (WGS) entry which is preliminary data.</text>
</comment>
<keyword evidence="1" id="KW-0812">Transmembrane</keyword>
<reference evidence="2" key="1">
    <citation type="journal article" date="2021" name="Nat. Commun.">
        <title>Genetic determinants of endophytism in the Arabidopsis root mycobiome.</title>
        <authorList>
            <person name="Mesny F."/>
            <person name="Miyauchi S."/>
            <person name="Thiergart T."/>
            <person name="Pickel B."/>
            <person name="Atanasova L."/>
            <person name="Karlsson M."/>
            <person name="Huettel B."/>
            <person name="Barry K.W."/>
            <person name="Haridas S."/>
            <person name="Chen C."/>
            <person name="Bauer D."/>
            <person name="Andreopoulos W."/>
            <person name="Pangilinan J."/>
            <person name="LaButti K."/>
            <person name="Riley R."/>
            <person name="Lipzen A."/>
            <person name="Clum A."/>
            <person name="Drula E."/>
            <person name="Henrissat B."/>
            <person name="Kohler A."/>
            <person name="Grigoriev I.V."/>
            <person name="Martin F.M."/>
            <person name="Hacquard S."/>
        </authorList>
    </citation>
    <scope>NUCLEOTIDE SEQUENCE</scope>
    <source>
        <strain evidence="2">MPI-CAGE-CH-0235</strain>
    </source>
</reference>
<proteinExistence type="predicted"/>
<dbReference type="Proteomes" id="UP000813444">
    <property type="component" value="Unassembled WGS sequence"/>
</dbReference>
<evidence type="ECO:0000313" key="3">
    <source>
        <dbReference type="Proteomes" id="UP000813444"/>
    </source>
</evidence>
<evidence type="ECO:0000313" key="2">
    <source>
        <dbReference type="EMBL" id="KAH7312276.1"/>
    </source>
</evidence>
<dbReference type="AlphaFoldDB" id="A0A8K0SLZ6"/>
<feature type="transmembrane region" description="Helical" evidence="1">
    <location>
        <begin position="141"/>
        <end position="174"/>
    </location>
</feature>
<dbReference type="EMBL" id="JAGPNK010000010">
    <property type="protein sequence ID" value="KAH7312276.1"/>
    <property type="molecule type" value="Genomic_DNA"/>
</dbReference>